<dbReference type="PANTHER" id="PTHR11731">
    <property type="entry name" value="PROTEASE FAMILY S9B,C DIPEPTIDYL-PEPTIDASE IV-RELATED"/>
    <property type="match status" value="1"/>
</dbReference>
<dbReference type="Pfam" id="PF00930">
    <property type="entry name" value="DPPIV_N"/>
    <property type="match status" value="1"/>
</dbReference>
<evidence type="ECO:0000259" key="14">
    <source>
        <dbReference type="Pfam" id="PF00326"/>
    </source>
</evidence>
<evidence type="ECO:0000256" key="1">
    <source>
        <dbReference type="ARBA" id="ARBA00004606"/>
    </source>
</evidence>
<dbReference type="GO" id="GO:0008236">
    <property type="term" value="F:serine-type peptidase activity"/>
    <property type="evidence" value="ECO:0007669"/>
    <property type="project" value="UniProtKB-KW"/>
</dbReference>
<keyword evidence="3" id="KW-0031">Aminopeptidase</keyword>
<gene>
    <name evidence="16" type="ORF">LSAA_10912</name>
</gene>
<dbReference type="PANTHER" id="PTHR11731:SF200">
    <property type="entry name" value="DIPEPTIDYL PEPTIDASE 10, ISOFORM B"/>
    <property type="match status" value="1"/>
</dbReference>
<dbReference type="SUPFAM" id="SSF82171">
    <property type="entry name" value="DPP6 N-terminal domain-like"/>
    <property type="match status" value="1"/>
</dbReference>
<dbReference type="InterPro" id="IPR029058">
    <property type="entry name" value="AB_hydrolase_fold"/>
</dbReference>
<dbReference type="Proteomes" id="UP000675881">
    <property type="component" value="Chromosome 5"/>
</dbReference>
<evidence type="ECO:0000256" key="5">
    <source>
        <dbReference type="ARBA" id="ARBA00022692"/>
    </source>
</evidence>
<dbReference type="Pfam" id="PF00326">
    <property type="entry name" value="Peptidase_S9"/>
    <property type="match status" value="1"/>
</dbReference>
<proteinExistence type="inferred from homology"/>
<reference evidence="16" key="1">
    <citation type="submission" date="2021-02" db="EMBL/GenBank/DDBJ databases">
        <authorList>
            <person name="Bekaert M."/>
        </authorList>
    </citation>
    <scope>NUCLEOTIDE SEQUENCE</scope>
    <source>
        <strain evidence="16">IoA-00</strain>
    </source>
</reference>
<keyword evidence="17" id="KW-1185">Reference proteome</keyword>
<feature type="domain" description="Peptidase S9 prolyl oligopeptidase catalytic" evidence="14">
    <location>
        <begin position="605"/>
        <end position="812"/>
    </location>
</feature>
<evidence type="ECO:0000256" key="7">
    <source>
        <dbReference type="ARBA" id="ARBA00022825"/>
    </source>
</evidence>
<dbReference type="AlphaFoldDB" id="A0A7R8HAB3"/>
<dbReference type="EMBL" id="HG994584">
    <property type="protein sequence ID" value="CAF2954483.1"/>
    <property type="molecule type" value="Genomic_DNA"/>
</dbReference>
<comment type="similarity">
    <text evidence="2">Belongs to the peptidase S9B family. DPPIV subfamily.</text>
</comment>
<evidence type="ECO:0000256" key="13">
    <source>
        <dbReference type="ARBA" id="ARBA00072929"/>
    </source>
</evidence>
<dbReference type="InterPro" id="IPR050278">
    <property type="entry name" value="Serine_Prot_S9B/DPPIV"/>
</dbReference>
<dbReference type="GO" id="GO:0006508">
    <property type="term" value="P:proteolysis"/>
    <property type="evidence" value="ECO:0007669"/>
    <property type="project" value="UniProtKB-KW"/>
</dbReference>
<evidence type="ECO:0000256" key="2">
    <source>
        <dbReference type="ARBA" id="ARBA00010036"/>
    </source>
</evidence>
<evidence type="ECO:0000256" key="12">
    <source>
        <dbReference type="ARBA" id="ARBA00037847"/>
    </source>
</evidence>
<dbReference type="Gene3D" id="3.40.50.1820">
    <property type="entry name" value="alpha/beta hydrolase"/>
    <property type="match status" value="1"/>
</dbReference>
<keyword evidence="7" id="KW-0720">Serine protease</keyword>
<keyword evidence="6" id="KW-0378">Hydrolase</keyword>
<name>A0A7R8HAB3_LEPSM</name>
<dbReference type="FunFam" id="3.40.50.1820:FF:000003">
    <property type="entry name" value="Dipeptidyl peptidase 4"/>
    <property type="match status" value="1"/>
</dbReference>
<evidence type="ECO:0000259" key="15">
    <source>
        <dbReference type="Pfam" id="PF00930"/>
    </source>
</evidence>
<evidence type="ECO:0000256" key="3">
    <source>
        <dbReference type="ARBA" id="ARBA00022438"/>
    </source>
</evidence>
<dbReference type="GO" id="GO:0008239">
    <property type="term" value="F:dipeptidyl-peptidase activity"/>
    <property type="evidence" value="ECO:0007669"/>
    <property type="project" value="TreeGrafter"/>
</dbReference>
<dbReference type="Gene3D" id="2.140.10.30">
    <property type="entry name" value="Dipeptidylpeptidase IV, N-terminal domain"/>
    <property type="match status" value="1"/>
</dbReference>
<evidence type="ECO:0000256" key="10">
    <source>
        <dbReference type="ARBA" id="ARBA00023136"/>
    </source>
</evidence>
<evidence type="ECO:0000313" key="17">
    <source>
        <dbReference type="Proteomes" id="UP000675881"/>
    </source>
</evidence>
<dbReference type="GO" id="GO:0005886">
    <property type="term" value="C:plasma membrane"/>
    <property type="evidence" value="ECO:0007669"/>
    <property type="project" value="TreeGrafter"/>
</dbReference>
<evidence type="ECO:0000256" key="4">
    <source>
        <dbReference type="ARBA" id="ARBA00022670"/>
    </source>
</evidence>
<dbReference type="GO" id="GO:0004177">
    <property type="term" value="F:aminopeptidase activity"/>
    <property type="evidence" value="ECO:0007669"/>
    <property type="project" value="UniProtKB-KW"/>
</dbReference>
<dbReference type="InterPro" id="IPR001375">
    <property type="entry name" value="Peptidase_S9_cat"/>
</dbReference>
<keyword evidence="9" id="KW-1133">Transmembrane helix</keyword>
<organism evidence="16 17">
    <name type="scientific">Lepeophtheirus salmonis</name>
    <name type="common">Salmon louse</name>
    <name type="synonym">Caligus salmonis</name>
    <dbReference type="NCBI Taxonomy" id="72036"/>
    <lineage>
        <taxon>Eukaryota</taxon>
        <taxon>Metazoa</taxon>
        <taxon>Ecdysozoa</taxon>
        <taxon>Arthropoda</taxon>
        <taxon>Crustacea</taxon>
        <taxon>Multicrustacea</taxon>
        <taxon>Hexanauplia</taxon>
        <taxon>Copepoda</taxon>
        <taxon>Siphonostomatoida</taxon>
        <taxon>Caligidae</taxon>
        <taxon>Lepeophtheirus</taxon>
    </lineage>
</organism>
<dbReference type="InterPro" id="IPR002469">
    <property type="entry name" value="Peptidase_S9B_N"/>
</dbReference>
<evidence type="ECO:0000313" key="16">
    <source>
        <dbReference type="EMBL" id="CAF2954483.1"/>
    </source>
</evidence>
<sequence>MHALSSGNNTGGGGRTRNKNTRKQSLAKMVTQSFPAGSKTPTSWVHKDGKTLDDIIEELVATSGSDRNWKGMLIAIVVILAVLGLILLSVLWMTPPPDTSPKGEKISFSDFLSNNLSGKFFNGSWVSDCQNPDFGLLLQKKKFLSSRKEFPIIETPEDEELETKKSGAFSKQEVPFLQYVEWSTVGNAYIFVYGNNLYYKKSAKDPHVYPITTNGRIGIIFNGIPDWIYEEEVFGSNKAVWFSSDGSRLCYVQFNDTNVEEISLPSYDPMDLKSTFIRYPKAGATNPTVRVYVVDIHSLQSYTVPPPRVIAQRDHYVVWMTWVDNHIISSSWINRHQNVSIIAHCEEMSNWRCKEVYRESTETGWSNMISSLHYSNRPPDTEFLLKALVMDGHVGFFRQIMRVSYGNSSIKEPLTIGRYDVTSIYGWDSINNYIYFGSSPREEPTHSHVYRIYYDASGPLSLETPLCLTCCGIEEKIEPEHEVDLWLRGYIHDSKNNILPSRSVKTGCLKNSAIFSTDFSYWVWECSGPETPPQTHYALRKRIANMSLPIVRTFSVKIPETIYNASVRLYLPPEVKHESLMTYPLIVQVYAGPETQATQADWRHGWASYLAARMGWIIALIDGRGSKGSGEKREREIWKRLGSVEVEDQITITKYLSKKIPVVDLRRIAIWGWSYGGYAALRALANPNQDIFQCAISIAPVTSWRFYDSVYTERYMGMPDINGNYLGYDQSDVTHQAVHFRSTDKTMRKLFLIHGTRDDNVHLQHSMVLAKELISKGIFFKQQIYPDATHNFQNVRHHFYLSMERFFSSCFDEVTKNDSKESLSLVNLFS</sequence>
<feature type="domain" description="Dipeptidylpeptidase IV N-terminal" evidence="15">
    <location>
        <begin position="171"/>
        <end position="475"/>
    </location>
</feature>
<dbReference type="OrthoDB" id="16520at2759"/>
<keyword evidence="11" id="KW-0325">Glycoprotein</keyword>
<keyword evidence="8" id="KW-0735">Signal-anchor</keyword>
<keyword evidence="10" id="KW-0472">Membrane</keyword>
<comment type="subcellular location">
    <subcellularLocation>
        <location evidence="12">Endomembrane system</location>
        <topology evidence="12">Single-pass membrane protein</topology>
    </subcellularLocation>
    <subcellularLocation>
        <location evidence="1">Membrane</location>
        <topology evidence="1">Single-pass type II membrane protein</topology>
    </subcellularLocation>
</comment>
<evidence type="ECO:0000256" key="9">
    <source>
        <dbReference type="ARBA" id="ARBA00022989"/>
    </source>
</evidence>
<protein>
    <recommendedName>
        <fullName evidence="13">Venom dipeptidyl peptidase 4</fullName>
    </recommendedName>
</protein>
<keyword evidence="5" id="KW-0812">Transmembrane</keyword>
<keyword evidence="4" id="KW-0645">Protease</keyword>
<accession>A0A7R8HAB3</accession>
<dbReference type="GO" id="GO:0012505">
    <property type="term" value="C:endomembrane system"/>
    <property type="evidence" value="ECO:0007669"/>
    <property type="project" value="UniProtKB-SubCell"/>
</dbReference>
<evidence type="ECO:0000256" key="6">
    <source>
        <dbReference type="ARBA" id="ARBA00022801"/>
    </source>
</evidence>
<evidence type="ECO:0000256" key="8">
    <source>
        <dbReference type="ARBA" id="ARBA00022968"/>
    </source>
</evidence>
<dbReference type="SUPFAM" id="SSF53474">
    <property type="entry name" value="alpha/beta-Hydrolases"/>
    <property type="match status" value="1"/>
</dbReference>
<evidence type="ECO:0000256" key="11">
    <source>
        <dbReference type="ARBA" id="ARBA00023180"/>
    </source>
</evidence>